<evidence type="ECO:0000256" key="1">
    <source>
        <dbReference type="ARBA" id="ARBA00001954"/>
    </source>
</evidence>
<dbReference type="InterPro" id="IPR041667">
    <property type="entry name" value="Cupin_8"/>
</dbReference>
<dbReference type="GO" id="GO:0046872">
    <property type="term" value="F:metal ion binding"/>
    <property type="evidence" value="ECO:0007669"/>
    <property type="project" value="UniProtKB-KW"/>
</dbReference>
<evidence type="ECO:0000313" key="9">
    <source>
        <dbReference type="EMBL" id="QDG00791.1"/>
    </source>
</evidence>
<evidence type="ECO:0000256" key="6">
    <source>
        <dbReference type="ARBA" id="ARBA00023242"/>
    </source>
</evidence>
<dbReference type="GO" id="GO:0005634">
    <property type="term" value="C:nucleus"/>
    <property type="evidence" value="ECO:0007669"/>
    <property type="project" value="UniProtKB-SubCell"/>
</dbReference>
<dbReference type="Pfam" id="PF13621">
    <property type="entry name" value="Cupin_8"/>
    <property type="match status" value="1"/>
</dbReference>
<keyword evidence="6" id="KW-0539">Nucleus</keyword>
<reference evidence="9" key="1">
    <citation type="submission" date="2018-11" db="EMBL/GenBank/DDBJ databases">
        <authorList>
            <person name="Kim M.-S."/>
            <person name="Lee Y.-H."/>
            <person name="Lee J.-S."/>
        </authorList>
    </citation>
    <scope>NUCLEOTIDE SEQUENCE</scope>
</reference>
<comment type="cofactor">
    <cofactor evidence="1">
        <name>Fe(2+)</name>
        <dbReference type="ChEBI" id="CHEBI:29033"/>
    </cofactor>
</comment>
<accession>A0A513TZI9</accession>
<name>A0A513TZI9_9BILA</name>
<dbReference type="EMBL" id="MK239012">
    <property type="protein sequence ID" value="QDG00791.1"/>
    <property type="molecule type" value="mRNA"/>
</dbReference>
<dbReference type="PANTHER" id="PTHR12461">
    <property type="entry name" value="HYPOXIA-INDUCIBLE FACTOR 1 ALPHA INHIBITOR-RELATED"/>
    <property type="match status" value="1"/>
</dbReference>
<keyword evidence="7" id="KW-0732">Signal</keyword>
<dbReference type="InterPro" id="IPR003347">
    <property type="entry name" value="JmjC_dom"/>
</dbReference>
<evidence type="ECO:0000259" key="8">
    <source>
        <dbReference type="PROSITE" id="PS51184"/>
    </source>
</evidence>
<dbReference type="PROSITE" id="PS51184">
    <property type="entry name" value="JMJC"/>
    <property type="match status" value="1"/>
</dbReference>
<proteinExistence type="evidence at transcript level"/>
<evidence type="ECO:0000256" key="2">
    <source>
        <dbReference type="ARBA" id="ARBA00004123"/>
    </source>
</evidence>
<keyword evidence="5" id="KW-0408">Iron</keyword>
<evidence type="ECO:0000256" key="3">
    <source>
        <dbReference type="ARBA" id="ARBA00022723"/>
    </source>
</evidence>
<keyword evidence="4" id="KW-0560">Oxidoreductase</keyword>
<protein>
    <submittedName>
        <fullName evidence="9">JmjC domain-containing protein 5</fullName>
    </submittedName>
</protein>
<feature type="chain" id="PRO_5021961074" evidence="7">
    <location>
        <begin position="17"/>
        <end position="493"/>
    </location>
</feature>
<sequence>MLQLFIYILFFSYTSQSSFQKDLNVNIPFPPILDKRDGIPTGHLRPLGWQSRAEAPVVEEPVIIESETFWNKYVEINKPVIFRGLVLGSEATEQWTDTYLERYYGHLDIKLAERKQNFINFKEKIQMKLSDFLKGYRTEDWYLNGIMPEQMLVEAPIPRLLSCGPYTTYYTQKDNSYQIIKDKLEKKFNINWNRDIPKIAQLVEPYIWLSAGETSSLLHSHPEHNLHCVLDGRKDFILIPSEQFLSQKNSLKHEKKNTDWRVKLDLFESYDGSNEWYSKIDVDKINAYKYKYLNSMKWYYSSVRTGDCIYIPANFLHQVRSHGRSLSSSIYFKTLKLPSQLADIFNDLKSHLFNGCSHDAPLFEPMASIKSNFLWTYTHSERHLKQKIFNANDARSYLHYLIKNESLLFENFENFYYEITSEIKEKLSELKPLIREAFNLTAKEIWDELTHEKSLNLEQIYDLDDSKLDRLTKILGLSANFHDSDYFLVNDEL</sequence>
<feature type="domain" description="JmjC" evidence="8">
    <location>
        <begin position="173"/>
        <end position="349"/>
    </location>
</feature>
<dbReference type="AlphaFoldDB" id="A0A513TZI9"/>
<feature type="signal peptide" evidence="7">
    <location>
        <begin position="1"/>
        <end position="16"/>
    </location>
</feature>
<dbReference type="PANTHER" id="PTHR12461:SF106">
    <property type="entry name" value="BIFUNCTIONAL PEPTIDASE AND ARGINYL-HYDROXYLASE JMJD5"/>
    <property type="match status" value="1"/>
</dbReference>
<dbReference type="SUPFAM" id="SSF51197">
    <property type="entry name" value="Clavaminate synthase-like"/>
    <property type="match status" value="1"/>
</dbReference>
<evidence type="ECO:0000256" key="5">
    <source>
        <dbReference type="ARBA" id="ARBA00023004"/>
    </source>
</evidence>
<comment type="subcellular location">
    <subcellularLocation>
        <location evidence="2">Nucleus</location>
    </subcellularLocation>
</comment>
<evidence type="ECO:0000256" key="4">
    <source>
        <dbReference type="ARBA" id="ARBA00023002"/>
    </source>
</evidence>
<dbReference type="Gene3D" id="2.60.120.650">
    <property type="entry name" value="Cupin"/>
    <property type="match status" value="1"/>
</dbReference>
<dbReference type="GO" id="GO:0016491">
    <property type="term" value="F:oxidoreductase activity"/>
    <property type="evidence" value="ECO:0007669"/>
    <property type="project" value="UniProtKB-KW"/>
</dbReference>
<organism evidence="9">
    <name type="scientific">Brachionus koreanus</name>
    <dbReference type="NCBI Taxonomy" id="1199090"/>
    <lineage>
        <taxon>Eukaryota</taxon>
        <taxon>Metazoa</taxon>
        <taxon>Spiralia</taxon>
        <taxon>Gnathifera</taxon>
        <taxon>Rotifera</taxon>
        <taxon>Eurotatoria</taxon>
        <taxon>Monogononta</taxon>
        <taxon>Pseudotrocha</taxon>
        <taxon>Ploima</taxon>
        <taxon>Brachionidae</taxon>
        <taxon>Brachionus</taxon>
    </lineage>
</organism>
<evidence type="ECO:0000256" key="7">
    <source>
        <dbReference type="SAM" id="SignalP"/>
    </source>
</evidence>
<keyword evidence="3" id="KW-0479">Metal-binding</keyword>